<proteinExistence type="predicted"/>
<organism evidence="1 2">
    <name type="scientific">Cichorium intybus</name>
    <name type="common">Chicory</name>
    <dbReference type="NCBI Taxonomy" id="13427"/>
    <lineage>
        <taxon>Eukaryota</taxon>
        <taxon>Viridiplantae</taxon>
        <taxon>Streptophyta</taxon>
        <taxon>Embryophyta</taxon>
        <taxon>Tracheophyta</taxon>
        <taxon>Spermatophyta</taxon>
        <taxon>Magnoliopsida</taxon>
        <taxon>eudicotyledons</taxon>
        <taxon>Gunneridae</taxon>
        <taxon>Pentapetalae</taxon>
        <taxon>asterids</taxon>
        <taxon>campanulids</taxon>
        <taxon>Asterales</taxon>
        <taxon>Asteraceae</taxon>
        <taxon>Cichorioideae</taxon>
        <taxon>Cichorieae</taxon>
        <taxon>Cichoriinae</taxon>
        <taxon>Cichorium</taxon>
    </lineage>
</organism>
<dbReference type="EMBL" id="CM042014">
    <property type="protein sequence ID" value="KAI3724295.1"/>
    <property type="molecule type" value="Genomic_DNA"/>
</dbReference>
<gene>
    <name evidence="1" type="ORF">L2E82_36067</name>
</gene>
<comment type="caution">
    <text evidence="1">The sequence shown here is derived from an EMBL/GenBank/DDBJ whole genome shotgun (WGS) entry which is preliminary data.</text>
</comment>
<reference evidence="1 2" key="2">
    <citation type="journal article" date="2022" name="Mol. Ecol. Resour.">
        <title>The genomes of chicory, endive, great burdock and yacon provide insights into Asteraceae paleo-polyploidization history and plant inulin production.</title>
        <authorList>
            <person name="Fan W."/>
            <person name="Wang S."/>
            <person name="Wang H."/>
            <person name="Wang A."/>
            <person name="Jiang F."/>
            <person name="Liu H."/>
            <person name="Zhao H."/>
            <person name="Xu D."/>
            <person name="Zhang Y."/>
        </authorList>
    </citation>
    <scope>NUCLEOTIDE SEQUENCE [LARGE SCALE GENOMIC DNA]</scope>
    <source>
        <strain evidence="2">cv. Punajuju</strain>
        <tissue evidence="1">Leaves</tissue>
    </source>
</reference>
<evidence type="ECO:0000313" key="1">
    <source>
        <dbReference type="EMBL" id="KAI3724295.1"/>
    </source>
</evidence>
<accession>A0ACB9BQL6</accession>
<reference evidence="2" key="1">
    <citation type="journal article" date="2022" name="Mol. Ecol. Resour.">
        <title>The genomes of chicory, endive, great burdock and yacon provide insights into Asteraceae palaeo-polyploidization history and plant inulin production.</title>
        <authorList>
            <person name="Fan W."/>
            <person name="Wang S."/>
            <person name="Wang H."/>
            <person name="Wang A."/>
            <person name="Jiang F."/>
            <person name="Liu H."/>
            <person name="Zhao H."/>
            <person name="Xu D."/>
            <person name="Zhang Y."/>
        </authorList>
    </citation>
    <scope>NUCLEOTIDE SEQUENCE [LARGE SCALE GENOMIC DNA]</scope>
    <source>
        <strain evidence="2">cv. Punajuju</strain>
    </source>
</reference>
<evidence type="ECO:0000313" key="2">
    <source>
        <dbReference type="Proteomes" id="UP001055811"/>
    </source>
</evidence>
<keyword evidence="2" id="KW-1185">Reference proteome</keyword>
<name>A0ACB9BQL6_CICIN</name>
<protein>
    <submittedName>
        <fullName evidence="1">Uncharacterized protein</fullName>
    </submittedName>
</protein>
<dbReference type="Proteomes" id="UP001055811">
    <property type="component" value="Linkage Group LG06"/>
</dbReference>
<sequence>MKGMELTVLHVATVWQGLLKSSGRMQLAASPVTDSDTVPPTPSPFLHDVSCSIIDLERLPPLLGFFVSDVVSIDNHSDDDQCFEIQILAKLRHNINSS</sequence>